<dbReference type="RefSeq" id="WP_150781905.1">
    <property type="nucleotide sequence ID" value="NZ_CABVIH010000029.1"/>
</dbReference>
<feature type="region of interest" description="Disordered" evidence="1">
    <location>
        <begin position="50"/>
        <end position="70"/>
    </location>
</feature>
<name>A0A5E7PAX1_PSEFL</name>
<feature type="chain" id="PRO_5022983783" evidence="2">
    <location>
        <begin position="26"/>
        <end position="70"/>
    </location>
</feature>
<feature type="signal peptide" evidence="2">
    <location>
        <begin position="1"/>
        <end position="25"/>
    </location>
</feature>
<protein>
    <submittedName>
        <fullName evidence="3">Uncharacterized protein</fullName>
    </submittedName>
</protein>
<evidence type="ECO:0000256" key="2">
    <source>
        <dbReference type="SAM" id="SignalP"/>
    </source>
</evidence>
<gene>
    <name evidence="3" type="ORF">PS880_05027</name>
</gene>
<dbReference type="AlphaFoldDB" id="A0A5E7PAX1"/>
<feature type="compositionally biased region" description="Basic and acidic residues" evidence="1">
    <location>
        <begin position="58"/>
        <end position="70"/>
    </location>
</feature>
<reference evidence="3 4" key="1">
    <citation type="submission" date="2019-09" db="EMBL/GenBank/DDBJ databases">
        <authorList>
            <person name="Chandra G."/>
            <person name="Truman W A."/>
        </authorList>
    </citation>
    <scope>NUCLEOTIDE SEQUENCE [LARGE SCALE GENOMIC DNA]</scope>
    <source>
        <strain evidence="3">PS880</strain>
    </source>
</reference>
<keyword evidence="2" id="KW-0732">Signal</keyword>
<sequence length="70" mass="7432" precursor="true">MNVKGLLSGVACGVVLALGSQVALAKMPPVETNTMESVTVKTVQLFDDNGYGGAREAGQYRDFRPSRKSD</sequence>
<dbReference type="EMBL" id="CABVIH010000029">
    <property type="protein sequence ID" value="VVP44583.1"/>
    <property type="molecule type" value="Genomic_DNA"/>
</dbReference>
<evidence type="ECO:0000256" key="1">
    <source>
        <dbReference type="SAM" id="MobiDB-lite"/>
    </source>
</evidence>
<evidence type="ECO:0000313" key="4">
    <source>
        <dbReference type="Proteomes" id="UP000375525"/>
    </source>
</evidence>
<organism evidence="3 4">
    <name type="scientific">Pseudomonas fluorescens</name>
    <dbReference type="NCBI Taxonomy" id="294"/>
    <lineage>
        <taxon>Bacteria</taxon>
        <taxon>Pseudomonadati</taxon>
        <taxon>Pseudomonadota</taxon>
        <taxon>Gammaproteobacteria</taxon>
        <taxon>Pseudomonadales</taxon>
        <taxon>Pseudomonadaceae</taxon>
        <taxon>Pseudomonas</taxon>
    </lineage>
</organism>
<dbReference type="Proteomes" id="UP000375525">
    <property type="component" value="Unassembled WGS sequence"/>
</dbReference>
<proteinExistence type="predicted"/>
<evidence type="ECO:0000313" key="3">
    <source>
        <dbReference type="EMBL" id="VVP44583.1"/>
    </source>
</evidence>
<accession>A0A5E7PAX1</accession>